<dbReference type="Gene3D" id="3.40.50.300">
    <property type="entry name" value="P-loop containing nucleotide triphosphate hydrolases"/>
    <property type="match status" value="1"/>
</dbReference>
<gene>
    <name evidence="5" type="ORF">SAMN05216469_107120</name>
</gene>
<dbReference type="InterPro" id="IPR046842">
    <property type="entry name" value="SpoIVA_ATPase"/>
</dbReference>
<organism evidence="5 6">
    <name type="scientific">Ruminococcus albus</name>
    <dbReference type="NCBI Taxonomy" id="1264"/>
    <lineage>
        <taxon>Bacteria</taxon>
        <taxon>Bacillati</taxon>
        <taxon>Bacillota</taxon>
        <taxon>Clostridia</taxon>
        <taxon>Eubacteriales</taxon>
        <taxon>Oscillospiraceae</taxon>
        <taxon>Ruminococcus</taxon>
    </lineage>
</organism>
<evidence type="ECO:0000259" key="4">
    <source>
        <dbReference type="Pfam" id="PF20439"/>
    </source>
</evidence>
<evidence type="ECO:0000256" key="1">
    <source>
        <dbReference type="PIRNR" id="PIRNR007466"/>
    </source>
</evidence>
<dbReference type="EMBL" id="FOAT01000007">
    <property type="protein sequence ID" value="SEK90677.1"/>
    <property type="molecule type" value="Genomic_DNA"/>
</dbReference>
<evidence type="ECO:0000313" key="5">
    <source>
        <dbReference type="EMBL" id="SEK90677.1"/>
    </source>
</evidence>
<keyword evidence="1" id="KW-0547">Nucleotide-binding</keyword>
<keyword evidence="1" id="KW-0749">Sporulation</keyword>
<dbReference type="GO" id="GO:0005524">
    <property type="term" value="F:ATP binding"/>
    <property type="evidence" value="ECO:0007669"/>
    <property type="project" value="UniProtKB-KW"/>
</dbReference>
<dbReference type="RefSeq" id="WP_074833228.1">
    <property type="nucleotide sequence ID" value="NZ_FOAT01000007.1"/>
</dbReference>
<dbReference type="Pfam" id="PF20438">
    <property type="entry name" value="SpoIVA_middle"/>
    <property type="match status" value="1"/>
</dbReference>
<dbReference type="Pfam" id="PF20439">
    <property type="entry name" value="SpoIVA_C"/>
    <property type="match status" value="1"/>
</dbReference>
<proteinExistence type="predicted"/>
<dbReference type="AlphaFoldDB" id="A0A1H7KXH0"/>
<dbReference type="GO" id="GO:0030435">
    <property type="term" value="P:sporulation resulting in formation of a cellular spore"/>
    <property type="evidence" value="ECO:0007669"/>
    <property type="project" value="UniProtKB-KW"/>
</dbReference>
<dbReference type="Proteomes" id="UP000186015">
    <property type="component" value="Unassembled WGS sequence"/>
</dbReference>
<protein>
    <recommendedName>
        <fullName evidence="1">Stage IV sporulation protein A</fullName>
        <ecNumber evidence="1">3.6.1.-</ecNumber>
    </recommendedName>
    <alternativeName>
        <fullName evidence="1">Coat morphogenetic protein SpoIVA</fullName>
    </alternativeName>
</protein>
<reference evidence="5 6" key="1">
    <citation type="submission" date="2016-10" db="EMBL/GenBank/DDBJ databases">
        <authorList>
            <person name="de Groot N.N."/>
        </authorList>
    </citation>
    <scope>NUCLEOTIDE SEQUENCE [LARGE SCALE GENOMIC DNA]</scope>
    <source>
        <strain evidence="5 6">KH2T6</strain>
    </source>
</reference>
<dbReference type="InterPro" id="IPR046841">
    <property type="entry name" value="SpoIVA_middle"/>
</dbReference>
<dbReference type="EC" id="3.6.1.-" evidence="1"/>
<feature type="domain" description="Stage IV sporulation protein A ATPase" evidence="2">
    <location>
        <begin position="3"/>
        <end position="236"/>
    </location>
</feature>
<comment type="function">
    <text evidence="1">ATPase. Has a role at an early stage in the morphogenesis of the spore coat.</text>
</comment>
<dbReference type="GO" id="GO:0016887">
    <property type="term" value="F:ATP hydrolysis activity"/>
    <property type="evidence" value="ECO:0007669"/>
    <property type="project" value="InterPro"/>
</dbReference>
<evidence type="ECO:0000313" key="6">
    <source>
        <dbReference type="Proteomes" id="UP000186015"/>
    </source>
</evidence>
<dbReference type="OrthoDB" id="9761464at2"/>
<keyword evidence="1" id="KW-0963">Cytoplasm</keyword>
<dbReference type="SUPFAM" id="SSF52540">
    <property type="entry name" value="P-loop containing nucleoside triphosphate hydrolases"/>
    <property type="match status" value="1"/>
</dbReference>
<evidence type="ECO:0000259" key="3">
    <source>
        <dbReference type="Pfam" id="PF20438"/>
    </source>
</evidence>
<evidence type="ECO:0000259" key="2">
    <source>
        <dbReference type="Pfam" id="PF09547"/>
    </source>
</evidence>
<name>A0A1H7KXH0_RUMAL</name>
<dbReference type="GO" id="GO:0005737">
    <property type="term" value="C:cytoplasm"/>
    <property type="evidence" value="ECO:0007669"/>
    <property type="project" value="UniProtKB-SubCell"/>
</dbReference>
<sequence length="491" mass="54829">MSRDIYTDIARRTGGDIYIGVAGPVRTGKSTFIKQFMEKLVIPNIGSEYRRERAQDELPQSAGGRTIMTTEPKFIPEEAVNISLEGGASFNVRLIDCVGYIIPSAQGYIEEEAPRMVMTPWFDTEIPFNMAAEVGTRKVITEHSTIGLVITTDGSFTDLPRDEYEEAEERVISELKAAGKPFAVLLNTADPHSAEARRLCEELSKKYETDVMPVNCTDLEEEDIRGIMANVLYSFPVREIGIAMPEWINTLGKGHWLKEAVFAHIREAAEGVETLRQIAVCADTIGECEYIENCGVKNIDAGSGSAVISAQLYSDLFYRVIGEATGLEINGENELLPRILELVEIRKRFAKYKDAISQMERTGYGIVMPEPDELTMEEPEIIRQGGKYGIRLKAKAPAIHLLRTEINTEVAPIVGSEKQSEELVMYMMSDFEKDPDKIWSSNIFGKSLHELVSEGLHTKLSKLPDDARMRLKETVERMINEGCSGLICLIL</sequence>
<dbReference type="PIRSF" id="PIRSF007466">
    <property type="entry name" value="SpoIVA"/>
    <property type="match status" value="1"/>
</dbReference>
<dbReference type="InterPro" id="IPR014201">
    <property type="entry name" value="Spore_IV_A"/>
</dbReference>
<dbReference type="InterPro" id="IPR027417">
    <property type="entry name" value="P-loop_NTPase"/>
</dbReference>
<accession>A0A1H7KXH0</accession>
<dbReference type="InterPro" id="IPR046840">
    <property type="entry name" value="SpoIVA_C"/>
</dbReference>
<dbReference type="NCBIfam" id="TIGR02836">
    <property type="entry name" value="spore_IV_A"/>
    <property type="match status" value="1"/>
</dbReference>
<feature type="domain" description="Stage IV sporulation protein A middle" evidence="3">
    <location>
        <begin position="237"/>
        <end position="415"/>
    </location>
</feature>
<dbReference type="Pfam" id="PF09547">
    <property type="entry name" value="SpoIVA_ATPase"/>
    <property type="match status" value="1"/>
</dbReference>
<keyword evidence="1" id="KW-0378">Hydrolase</keyword>
<keyword evidence="1" id="KW-0067">ATP-binding</keyword>
<feature type="domain" description="Sporulation stage IV protein A C-terminal" evidence="4">
    <location>
        <begin position="416"/>
        <end position="491"/>
    </location>
</feature>
<comment type="catalytic activity">
    <reaction evidence="1">
        <text>ATP + H2O = ADP + phosphate + H(+)</text>
        <dbReference type="Rhea" id="RHEA:13065"/>
        <dbReference type="ChEBI" id="CHEBI:15377"/>
        <dbReference type="ChEBI" id="CHEBI:15378"/>
        <dbReference type="ChEBI" id="CHEBI:30616"/>
        <dbReference type="ChEBI" id="CHEBI:43474"/>
        <dbReference type="ChEBI" id="CHEBI:456216"/>
    </reaction>
</comment>
<comment type="subcellular location">
    <subcellularLocation>
        <location evidence="1">Cytoplasm</location>
    </subcellularLocation>
</comment>